<dbReference type="SUPFAM" id="SSF56219">
    <property type="entry name" value="DNase I-like"/>
    <property type="match status" value="1"/>
</dbReference>
<comment type="caution">
    <text evidence="2">The sequence shown here is derived from an EMBL/GenBank/DDBJ whole genome shotgun (WGS) entry which is preliminary data.</text>
</comment>
<evidence type="ECO:0000259" key="1">
    <source>
        <dbReference type="Pfam" id="PF03372"/>
    </source>
</evidence>
<dbReference type="InterPro" id="IPR036691">
    <property type="entry name" value="Endo/exonu/phosph_ase_sf"/>
</dbReference>
<feature type="domain" description="Endonuclease/exonuclease/phosphatase" evidence="1">
    <location>
        <begin position="94"/>
        <end position="300"/>
    </location>
</feature>
<reference evidence="2 3" key="1">
    <citation type="submission" date="2024-03" db="EMBL/GenBank/DDBJ databases">
        <title>Actinomycetospora sp. OC33-EN07, a novel actinomycete isolated from wild orchid (Aerides multiflora).</title>
        <authorList>
            <person name="Suriyachadkun C."/>
        </authorList>
    </citation>
    <scope>NUCLEOTIDE SEQUENCE [LARGE SCALE GENOMIC DNA]</scope>
    <source>
        <strain evidence="2 3">OC33-EN07</strain>
    </source>
</reference>
<name>A0ABU8MFK2_9PSEU</name>
<dbReference type="InterPro" id="IPR005135">
    <property type="entry name" value="Endo/exonuclease/phosphatase"/>
</dbReference>
<accession>A0ABU8MFK2</accession>
<keyword evidence="2" id="KW-0378">Hydrolase</keyword>
<keyword evidence="2" id="KW-0540">Nuclease</keyword>
<dbReference type="Gene3D" id="3.60.10.10">
    <property type="entry name" value="Endonuclease/exonuclease/phosphatase"/>
    <property type="match status" value="1"/>
</dbReference>
<protein>
    <submittedName>
        <fullName evidence="2">Endonuclease/exonuclease/phosphatase family protein</fullName>
    </submittedName>
</protein>
<keyword evidence="3" id="KW-1185">Reference proteome</keyword>
<sequence length="328" mass="34258">MARWLGFAAGVGAAAALLVPEVARLERRPPWPVLLAARPALAGGVGVVAALASAAPRLRPAAAGAGVVAGAVLADPRRRARTTRGRTSLTVLVANVWQGRADPAALAAILRAERPDLVVLPEAGERYLARLKEDLTDLDLRAWCAPPPRPHRHVPDDPDGPWTTVLAAPRLGDVRVTPVQAGGLYGWLEVSGGALDDVRVLAAHPVAPVPGVVERWGDELDLLAAWRRAADGPTVIAGDLNSTTEHRALAALGDARVPGGPPTWPAWWPRWLGFRIDHVLAGGGIAVRSTRVLDLPGSDHRAVLATLGQATSNVAPLPMPVIHSGTGS</sequence>
<gene>
    <name evidence="2" type="ORF">WCD58_31450</name>
</gene>
<organism evidence="2 3">
    <name type="scientific">Actinomycetospora flava</name>
    <dbReference type="NCBI Taxonomy" id="3129232"/>
    <lineage>
        <taxon>Bacteria</taxon>
        <taxon>Bacillati</taxon>
        <taxon>Actinomycetota</taxon>
        <taxon>Actinomycetes</taxon>
        <taxon>Pseudonocardiales</taxon>
        <taxon>Pseudonocardiaceae</taxon>
        <taxon>Actinomycetospora</taxon>
    </lineage>
</organism>
<dbReference type="Proteomes" id="UP001369736">
    <property type="component" value="Unassembled WGS sequence"/>
</dbReference>
<dbReference type="RefSeq" id="WP_337707082.1">
    <property type="nucleotide sequence ID" value="NZ_JBBEGM010000020.1"/>
</dbReference>
<dbReference type="Pfam" id="PF03372">
    <property type="entry name" value="Exo_endo_phos"/>
    <property type="match status" value="1"/>
</dbReference>
<keyword evidence="2" id="KW-0255">Endonuclease</keyword>
<dbReference type="EMBL" id="JBBEGM010000020">
    <property type="protein sequence ID" value="MEJ2865708.1"/>
    <property type="molecule type" value="Genomic_DNA"/>
</dbReference>
<dbReference type="GO" id="GO:0004519">
    <property type="term" value="F:endonuclease activity"/>
    <property type="evidence" value="ECO:0007669"/>
    <property type="project" value="UniProtKB-KW"/>
</dbReference>
<proteinExistence type="predicted"/>
<evidence type="ECO:0000313" key="2">
    <source>
        <dbReference type="EMBL" id="MEJ2865708.1"/>
    </source>
</evidence>
<evidence type="ECO:0000313" key="3">
    <source>
        <dbReference type="Proteomes" id="UP001369736"/>
    </source>
</evidence>